<dbReference type="SUPFAM" id="SSF52210">
    <property type="entry name" value="Succinyl-CoA synthetase domains"/>
    <property type="match status" value="2"/>
</dbReference>
<gene>
    <name evidence="5" type="ORF">U2F25_15365</name>
</gene>
<dbReference type="InterPro" id="IPR003781">
    <property type="entry name" value="CoA-bd"/>
</dbReference>
<dbReference type="Pfam" id="PF13380">
    <property type="entry name" value="CoA_binding_2"/>
    <property type="match status" value="1"/>
</dbReference>
<dbReference type="SUPFAM" id="SSF56059">
    <property type="entry name" value="Glutathione synthetase ATP-binding domain-like"/>
    <property type="match status" value="1"/>
</dbReference>
<dbReference type="InterPro" id="IPR051538">
    <property type="entry name" value="Acyl-CoA_Synth/Transferase"/>
</dbReference>
<dbReference type="InterPro" id="IPR013815">
    <property type="entry name" value="ATP_grasp_subdomain_1"/>
</dbReference>
<dbReference type="InterPro" id="IPR016102">
    <property type="entry name" value="Succinyl-CoA_synth-like"/>
</dbReference>
<dbReference type="Gene3D" id="3.30.470.20">
    <property type="entry name" value="ATP-grasp fold, B domain"/>
    <property type="match status" value="1"/>
</dbReference>
<dbReference type="GO" id="GO:0016874">
    <property type="term" value="F:ligase activity"/>
    <property type="evidence" value="ECO:0007669"/>
    <property type="project" value="UniProtKB-KW"/>
</dbReference>
<dbReference type="InterPro" id="IPR032875">
    <property type="entry name" value="Succ_CoA_lig_flav_dom"/>
</dbReference>
<dbReference type="SUPFAM" id="SSF51735">
    <property type="entry name" value="NAD(P)-binding Rossmann-fold domains"/>
    <property type="match status" value="1"/>
</dbReference>
<evidence type="ECO:0000256" key="2">
    <source>
        <dbReference type="ARBA" id="ARBA00022741"/>
    </source>
</evidence>
<dbReference type="PANTHER" id="PTHR43334:SF1">
    <property type="entry name" value="3-HYDROXYPROPIONATE--COA LIGASE [ADP-FORMING]"/>
    <property type="match status" value="1"/>
</dbReference>
<comment type="caution">
    <text evidence="5">The sequence shown here is derived from an EMBL/GenBank/DDBJ whole genome shotgun (WGS) entry which is preliminary data.</text>
</comment>
<dbReference type="RefSeq" id="WP_322440893.1">
    <property type="nucleotide sequence ID" value="NZ_JAXOTQ010000017.1"/>
</dbReference>
<evidence type="ECO:0000259" key="4">
    <source>
        <dbReference type="SMART" id="SM00881"/>
    </source>
</evidence>
<reference evidence="5 6" key="1">
    <citation type="submission" date="2023-12" db="EMBL/GenBank/DDBJ databases">
        <title>Micromonospora sp. nov., isolated from Atacama Desert.</title>
        <authorList>
            <person name="Carro L."/>
            <person name="Golinska P."/>
            <person name="Klenk H.-P."/>
            <person name="Goodfellow M."/>
        </authorList>
    </citation>
    <scope>NUCLEOTIDE SEQUENCE [LARGE SCALE GENOMIC DNA]</scope>
    <source>
        <strain evidence="5 6">4G53</strain>
    </source>
</reference>
<keyword evidence="1 5" id="KW-0436">Ligase</keyword>
<evidence type="ECO:0000256" key="1">
    <source>
        <dbReference type="ARBA" id="ARBA00022598"/>
    </source>
</evidence>
<dbReference type="PANTHER" id="PTHR43334">
    <property type="entry name" value="ACETATE--COA LIGASE [ADP-FORMING]"/>
    <property type="match status" value="1"/>
</dbReference>
<dbReference type="Proteomes" id="UP001290101">
    <property type="component" value="Unassembled WGS sequence"/>
</dbReference>
<accession>A0ABU5JE05</accession>
<evidence type="ECO:0000256" key="3">
    <source>
        <dbReference type="ARBA" id="ARBA00022840"/>
    </source>
</evidence>
<proteinExistence type="predicted"/>
<dbReference type="Gene3D" id="3.40.50.720">
    <property type="entry name" value="NAD(P)-binding Rossmann-like Domain"/>
    <property type="match status" value="1"/>
</dbReference>
<protein>
    <submittedName>
        <fullName evidence="5">Acetate--CoA ligase family protein</fullName>
    </submittedName>
</protein>
<keyword evidence="6" id="KW-1185">Reference proteome</keyword>
<feature type="domain" description="CoA-binding" evidence="4">
    <location>
        <begin position="15"/>
        <end position="110"/>
    </location>
</feature>
<keyword evidence="3" id="KW-0067">ATP-binding</keyword>
<dbReference type="Pfam" id="PF13607">
    <property type="entry name" value="Succ_CoA_lig"/>
    <property type="match status" value="1"/>
</dbReference>
<evidence type="ECO:0000313" key="6">
    <source>
        <dbReference type="Proteomes" id="UP001290101"/>
    </source>
</evidence>
<organism evidence="5 6">
    <name type="scientific">Micromonospora sicca</name>
    <dbReference type="NCBI Taxonomy" id="2202420"/>
    <lineage>
        <taxon>Bacteria</taxon>
        <taxon>Bacillati</taxon>
        <taxon>Actinomycetota</taxon>
        <taxon>Actinomycetes</taxon>
        <taxon>Micromonosporales</taxon>
        <taxon>Micromonosporaceae</taxon>
        <taxon>Micromonospora</taxon>
    </lineage>
</organism>
<evidence type="ECO:0000313" key="5">
    <source>
        <dbReference type="EMBL" id="MDZ5490828.1"/>
    </source>
</evidence>
<dbReference type="Gene3D" id="3.40.50.261">
    <property type="entry name" value="Succinyl-CoA synthetase domains"/>
    <property type="match status" value="2"/>
</dbReference>
<dbReference type="InterPro" id="IPR036291">
    <property type="entry name" value="NAD(P)-bd_dom_sf"/>
</dbReference>
<dbReference type="SMART" id="SM00881">
    <property type="entry name" value="CoA_binding"/>
    <property type="match status" value="1"/>
</dbReference>
<dbReference type="Gene3D" id="3.30.1490.20">
    <property type="entry name" value="ATP-grasp fold, A domain"/>
    <property type="match status" value="1"/>
</dbReference>
<name>A0ABU5JE05_9ACTN</name>
<dbReference type="EMBL" id="JAXOTQ010000017">
    <property type="protein sequence ID" value="MDZ5490828.1"/>
    <property type="molecule type" value="Genomic_DNA"/>
</dbReference>
<sequence>MAEFSPPRTGAVDALLHPSSIAIVGASERPGGWPQRIRDNLRRFGYAGVVHPVNPNREIVWGDICYASPSDLPEPADHLIVLIPAKHAVEAVRQGARAGSRSATVFSSGLDADQLAELRAIADETGMAISGPNCLGNISAVARMVTTTDSRLDKIKDGPVAVVGQSGGVVTALHRALVSRGVGVRYMVSSGNETALTTADYIRYFAADDQVRVVAAFVESVRDRDAFFAACDELAARGKRLVALKVGRSEASRLAAASHTGALAGSFAAFTAVAAAHGVVVVPSLDVAVEACELLSRVPAPSGGSVGVVAVSGGVRELALDSAALHGVELASLAEATQERISKIIGPDMEVSNPLDSGYAGLSDPANLVACVEAMADDPAVGMVLLQEELLGVRAPHKERALRLFDDSFPGGRTVGAQVPVALFSMTSTNVTEIGREIRDSLPNLAFVQGIDNAVAIAGALLSVRPHLTAPGGPASATTSATADPARSLLRELPEVLTEADAKRLLALYGVTAPEEAVVASPEEAAAWASGHGPGPFVVKVVASGLHHKSESGGVRLGLVDPEAVASAAAEVVAKHPGLDGLLVAKQVVGGIELIVGFQNDREVGPVVAVGLGGTAVELYGDLSLLPARCTPQEARAALDKTAAGPVLAGWRGAAGGDVDAAVDVICAMAQLAGDLGDELESVEINPLVVLPPGQGAMALDALCLGLPREAAS</sequence>
<dbReference type="Pfam" id="PF13549">
    <property type="entry name" value="ATP-grasp_5"/>
    <property type="match status" value="1"/>
</dbReference>
<keyword evidence="2" id="KW-0547">Nucleotide-binding</keyword>